<name>A0ABZ2N580_9BACI</name>
<reference evidence="10 11" key="1">
    <citation type="submission" date="2024-02" db="EMBL/GenBank/DDBJ databases">
        <title>Seven novel Bacillus-like species.</title>
        <authorList>
            <person name="Liu G."/>
        </authorList>
    </citation>
    <scope>NUCLEOTIDE SEQUENCE [LARGE SCALE GENOMIC DNA]</scope>
    <source>
        <strain evidence="10 11">FJAT-52991</strain>
    </source>
</reference>
<evidence type="ECO:0000256" key="5">
    <source>
        <dbReference type="ARBA" id="ARBA00029447"/>
    </source>
</evidence>
<feature type="transmembrane region" description="Helical" evidence="7">
    <location>
        <begin position="201"/>
        <end position="223"/>
    </location>
</feature>
<evidence type="ECO:0000256" key="1">
    <source>
        <dbReference type="ARBA" id="ARBA00004236"/>
    </source>
</evidence>
<gene>
    <name evidence="10" type="ORF">WDJ61_16290</name>
</gene>
<evidence type="ECO:0000256" key="6">
    <source>
        <dbReference type="PROSITE-ProRule" id="PRU00284"/>
    </source>
</evidence>
<keyword evidence="11" id="KW-1185">Reference proteome</keyword>
<keyword evidence="7" id="KW-0812">Transmembrane</keyword>
<evidence type="ECO:0000256" key="3">
    <source>
        <dbReference type="ARBA" id="ARBA00023136"/>
    </source>
</evidence>
<proteinExistence type="inferred from homology"/>
<dbReference type="Pfam" id="PF00672">
    <property type="entry name" value="HAMP"/>
    <property type="match status" value="1"/>
</dbReference>
<comment type="subcellular location">
    <subcellularLocation>
        <location evidence="1">Cell membrane</location>
    </subcellularLocation>
</comment>
<feature type="transmembrane region" description="Helical" evidence="7">
    <location>
        <begin position="12"/>
        <end position="35"/>
    </location>
</feature>
<dbReference type="InterPro" id="IPR004089">
    <property type="entry name" value="MCPsignal_dom"/>
</dbReference>
<organism evidence="10 11">
    <name type="scientific">Bacillus kandeliae</name>
    <dbReference type="NCBI Taxonomy" id="3129297"/>
    <lineage>
        <taxon>Bacteria</taxon>
        <taxon>Bacillati</taxon>
        <taxon>Bacillota</taxon>
        <taxon>Bacilli</taxon>
        <taxon>Bacillales</taxon>
        <taxon>Bacillaceae</taxon>
        <taxon>Bacillus</taxon>
    </lineage>
</organism>
<evidence type="ECO:0000256" key="7">
    <source>
        <dbReference type="SAM" id="Phobius"/>
    </source>
</evidence>
<dbReference type="PROSITE" id="PS50885">
    <property type="entry name" value="HAMP"/>
    <property type="match status" value="1"/>
</dbReference>
<comment type="similarity">
    <text evidence="5">Belongs to the methyl-accepting chemotaxis (MCP) protein family.</text>
</comment>
<dbReference type="Gene3D" id="1.10.287.950">
    <property type="entry name" value="Methyl-accepting chemotaxis protein"/>
    <property type="match status" value="1"/>
</dbReference>
<dbReference type="Pfam" id="PF00015">
    <property type="entry name" value="MCPsignal"/>
    <property type="match status" value="1"/>
</dbReference>
<keyword evidence="3 7" id="KW-0472">Membrane</keyword>
<feature type="domain" description="Methyl-accepting transducer" evidence="8">
    <location>
        <begin position="295"/>
        <end position="531"/>
    </location>
</feature>
<keyword evidence="7" id="KW-1133">Transmembrane helix</keyword>
<dbReference type="PANTHER" id="PTHR32089:SF112">
    <property type="entry name" value="LYSOZYME-LIKE PROTEIN-RELATED"/>
    <property type="match status" value="1"/>
</dbReference>
<dbReference type="Proteomes" id="UP001387364">
    <property type="component" value="Chromosome"/>
</dbReference>
<dbReference type="CDD" id="cd11386">
    <property type="entry name" value="MCP_signal"/>
    <property type="match status" value="1"/>
</dbReference>
<dbReference type="CDD" id="cd06225">
    <property type="entry name" value="HAMP"/>
    <property type="match status" value="1"/>
</dbReference>
<dbReference type="PANTHER" id="PTHR32089">
    <property type="entry name" value="METHYL-ACCEPTING CHEMOTAXIS PROTEIN MCPB"/>
    <property type="match status" value="1"/>
</dbReference>
<dbReference type="SUPFAM" id="SSF58104">
    <property type="entry name" value="Methyl-accepting chemotaxis protein (MCP) signaling domain"/>
    <property type="match status" value="1"/>
</dbReference>
<evidence type="ECO:0000256" key="4">
    <source>
        <dbReference type="ARBA" id="ARBA00023224"/>
    </source>
</evidence>
<dbReference type="SMART" id="SM00304">
    <property type="entry name" value="HAMP"/>
    <property type="match status" value="1"/>
</dbReference>
<dbReference type="SMART" id="SM00283">
    <property type="entry name" value="MA"/>
    <property type="match status" value="1"/>
</dbReference>
<keyword evidence="4 6" id="KW-0807">Transducer</keyword>
<protein>
    <submittedName>
        <fullName evidence="10">HAMP domain-containing methyl-accepting chemotaxis protein</fullName>
    </submittedName>
</protein>
<evidence type="ECO:0000259" key="9">
    <source>
        <dbReference type="PROSITE" id="PS50885"/>
    </source>
</evidence>
<keyword evidence="2" id="KW-1003">Cell membrane</keyword>
<sequence length="581" mass="63873">MFGLVKKSILARILSSSVINIIIVGLTLIGCSFFIQGRVLETQLLDQSAKIMESTSAKLSDEEVSAAKEDLDPNSDLHKKLRRYFDQVSESNPQIAQAYIYGTELEDGNKTSIVSMPTHVLEMFEEAGMKLGDMYEQPQFIADSVAEMVSTGETTYSKVYQDDYGTWVSVLKPYKNAQGEIIAYYALDIDASMVAKGKQALLLYSSLALLVILVIVITLQYFIVRKTILPLRELGEGIESFSAGRFDIELKESEDEIGGINKKFNQMVKNMHVIVSSIHEAYERNNEYSGKLLTAVTEGSKNHDVIANHIDNISERMKTQETATGESATSLNEIVSGITTIADYSSEVRNKSDAMEERSKKGNEIVQESIAQLKSVEVHVGDSSQALHKLSEKSNEISDIVVLITEIANQTNLLALNAAIEAARAGEHGRGFAVVADEVRKLAEQSKESAEQIKELISIIQIEVETAVSSISDGVNAVSSSVITSEEIRKVFAQFLGDINGMGGQIQEISAATQQIAAESEEVAAIVEQLSSTAEQNTETAHDINHMTQQQNKNMRMIAADAEEMKSLFQKLRDSISIFKL</sequence>
<evidence type="ECO:0000313" key="11">
    <source>
        <dbReference type="Proteomes" id="UP001387364"/>
    </source>
</evidence>
<dbReference type="PROSITE" id="PS51257">
    <property type="entry name" value="PROKAR_LIPOPROTEIN"/>
    <property type="match status" value="1"/>
</dbReference>
<evidence type="ECO:0000313" key="10">
    <source>
        <dbReference type="EMBL" id="WXB92763.1"/>
    </source>
</evidence>
<evidence type="ECO:0000256" key="2">
    <source>
        <dbReference type="ARBA" id="ARBA00022475"/>
    </source>
</evidence>
<dbReference type="EMBL" id="CP147404">
    <property type="protein sequence ID" value="WXB92763.1"/>
    <property type="molecule type" value="Genomic_DNA"/>
</dbReference>
<dbReference type="PROSITE" id="PS50111">
    <property type="entry name" value="CHEMOTAXIS_TRANSDUC_2"/>
    <property type="match status" value="1"/>
</dbReference>
<feature type="domain" description="HAMP" evidence="9">
    <location>
        <begin position="225"/>
        <end position="276"/>
    </location>
</feature>
<dbReference type="InterPro" id="IPR003660">
    <property type="entry name" value="HAMP_dom"/>
</dbReference>
<accession>A0ABZ2N580</accession>
<evidence type="ECO:0000259" key="8">
    <source>
        <dbReference type="PROSITE" id="PS50111"/>
    </source>
</evidence>
<dbReference type="Gene3D" id="6.10.340.10">
    <property type="match status" value="1"/>
</dbReference>